<gene>
    <name evidence="2" type="ORF">Vau01_097980</name>
</gene>
<accession>A0A8J3ZE09</accession>
<proteinExistence type="predicted"/>
<reference evidence="2" key="1">
    <citation type="submission" date="2021-01" db="EMBL/GenBank/DDBJ databases">
        <title>Whole genome shotgun sequence of Virgisporangium aurantiacum NBRC 16421.</title>
        <authorList>
            <person name="Komaki H."/>
            <person name="Tamura T."/>
        </authorList>
    </citation>
    <scope>NUCLEOTIDE SEQUENCE</scope>
    <source>
        <strain evidence="2">NBRC 16421</strain>
    </source>
</reference>
<comment type="caution">
    <text evidence="2">The sequence shown here is derived from an EMBL/GenBank/DDBJ whole genome shotgun (WGS) entry which is preliminary data.</text>
</comment>
<dbReference type="EMBL" id="BOPG01000076">
    <property type="protein sequence ID" value="GIJ62282.1"/>
    <property type="molecule type" value="Genomic_DNA"/>
</dbReference>
<evidence type="ECO:0000256" key="1">
    <source>
        <dbReference type="SAM" id="MobiDB-lite"/>
    </source>
</evidence>
<evidence type="ECO:0000313" key="2">
    <source>
        <dbReference type="EMBL" id="GIJ62282.1"/>
    </source>
</evidence>
<dbReference type="Proteomes" id="UP000612585">
    <property type="component" value="Unassembled WGS sequence"/>
</dbReference>
<protein>
    <submittedName>
        <fullName evidence="2">Uncharacterized protein</fullName>
    </submittedName>
</protein>
<organism evidence="2 3">
    <name type="scientific">Virgisporangium aurantiacum</name>
    <dbReference type="NCBI Taxonomy" id="175570"/>
    <lineage>
        <taxon>Bacteria</taxon>
        <taxon>Bacillati</taxon>
        <taxon>Actinomycetota</taxon>
        <taxon>Actinomycetes</taxon>
        <taxon>Micromonosporales</taxon>
        <taxon>Micromonosporaceae</taxon>
        <taxon>Virgisporangium</taxon>
    </lineage>
</organism>
<sequence>MRAPDPAGSVETSGAARSDWQQSGTPTQRPPRFPPDPGRIQVSSVDEADPKRAGHRFAGDSSAIEGVQWT</sequence>
<feature type="compositionally biased region" description="Pro residues" evidence="1">
    <location>
        <begin position="28"/>
        <end position="37"/>
    </location>
</feature>
<evidence type="ECO:0000313" key="3">
    <source>
        <dbReference type="Proteomes" id="UP000612585"/>
    </source>
</evidence>
<dbReference type="AlphaFoldDB" id="A0A8J3ZE09"/>
<keyword evidence="3" id="KW-1185">Reference proteome</keyword>
<feature type="region of interest" description="Disordered" evidence="1">
    <location>
        <begin position="1"/>
        <end position="70"/>
    </location>
</feature>
<name>A0A8J3ZE09_9ACTN</name>